<dbReference type="AlphaFoldDB" id="A0A8J6JJF1"/>
<evidence type="ECO:0000313" key="3">
    <source>
        <dbReference type="Proteomes" id="UP000661435"/>
    </source>
</evidence>
<name>A0A8J6JJF1_9FIRM</name>
<keyword evidence="3" id="KW-1185">Reference proteome</keyword>
<evidence type="ECO:0000256" key="1">
    <source>
        <dbReference type="SAM" id="MobiDB-lite"/>
    </source>
</evidence>
<reference evidence="2" key="1">
    <citation type="submission" date="2020-08" db="EMBL/GenBank/DDBJ databases">
        <title>Genome public.</title>
        <authorList>
            <person name="Liu C."/>
            <person name="Sun Q."/>
        </authorList>
    </citation>
    <scope>NUCLEOTIDE SEQUENCE</scope>
    <source>
        <strain evidence="2">NSJ-51</strain>
    </source>
</reference>
<feature type="non-terminal residue" evidence="2">
    <location>
        <position position="1"/>
    </location>
</feature>
<dbReference type="Proteomes" id="UP000661435">
    <property type="component" value="Unassembled WGS sequence"/>
</dbReference>
<organism evidence="2 3">
    <name type="scientific">Lawsonibacter hominis</name>
    <dbReference type="NCBI Taxonomy" id="2763053"/>
    <lineage>
        <taxon>Bacteria</taxon>
        <taxon>Bacillati</taxon>
        <taxon>Bacillota</taxon>
        <taxon>Clostridia</taxon>
        <taxon>Eubacteriales</taxon>
        <taxon>Oscillospiraceae</taxon>
        <taxon>Lawsonibacter</taxon>
    </lineage>
</organism>
<feature type="region of interest" description="Disordered" evidence="1">
    <location>
        <begin position="67"/>
        <end position="87"/>
    </location>
</feature>
<gene>
    <name evidence="2" type="ORF">H8S57_16790</name>
</gene>
<comment type="caution">
    <text evidence="2">The sequence shown here is derived from an EMBL/GenBank/DDBJ whole genome shotgun (WGS) entry which is preliminary data.</text>
</comment>
<protein>
    <submittedName>
        <fullName evidence="2">Uncharacterized protein</fullName>
    </submittedName>
</protein>
<proteinExistence type="predicted"/>
<sequence>GHGLQTPFRMVCRNFILPEFCKPCLFLSSFIFAQLILPYPKRKDTPFGVSFRFRLPKTLLEKSLAELSRPQTTEGKEAPSFPATRASEMTPFMTDRATFLQESSPVRHAFLGRKRPEAFFGKLRPDQGPRGGAALLRRWRKPLAQSEFTSPEHLK</sequence>
<dbReference type="RefSeq" id="WP_186909085.1">
    <property type="nucleotide sequence ID" value="NZ_JACOPP010000073.1"/>
</dbReference>
<evidence type="ECO:0000313" key="2">
    <source>
        <dbReference type="EMBL" id="MBC5735345.1"/>
    </source>
</evidence>
<dbReference type="EMBL" id="JACOPP010000073">
    <property type="protein sequence ID" value="MBC5735345.1"/>
    <property type="molecule type" value="Genomic_DNA"/>
</dbReference>
<accession>A0A8J6JJF1</accession>